<dbReference type="InterPro" id="IPR008964">
    <property type="entry name" value="Invasin/intimin_cell_adhesion"/>
</dbReference>
<dbReference type="EMBL" id="JACSGT010000003">
    <property type="protein sequence ID" value="MCF2221476.1"/>
    <property type="molecule type" value="Genomic_DNA"/>
</dbReference>
<sequence length="627" mass="67508">MKNIFKHTFTRVILSASLLVAFGCQRDISELEPAEYSKNPEVFIDAFSSGLNYSAFGGSDVKAFDVDTQVKYSGTTSMKFAVPDYGSPEGAYAGGSFYTSVGRDLSDYNALTFWIKATQAANIDVIGFGNDLGENKYQVSLSALPVNTNWKKVIIPIPDPSKLKMEKGMFFYSEGPENNKGYTFWVDEVKFEKLGTISYQSASILNGNNKTITSFVGVNNKIDGLTAAYSMPNGATQAVNLTPYYFNFKSSNTAVASVDQLGNVNTIGSGSSVITATLGGNTANGNLTINSSGSFVHAPVPTQPSNKVISIFSDAYTNVPVDYYNGYWAPYQTTQSADFTVNNDHVLNYTNFNFVGIQSSNPTVNASLMSTLHFDFYFPNTIASGANLKIQVVDFGADGVYGGSDDKTGEYSIAGTSLASQAWKSFDIKLTQFTGLSTKAHIGQIVFVGTNISGFYADNIYYYNDGSIIPATPTAAAPVPTLPAAGVLSVFSDSYTNVSGTDFNPNWGQSTAVFQTPIAGNNTLKYAGLNYQGTQFASPLNVSSYGYVHIDYYTANSTNLNFYLISPGPVEKAYALSVPSGIGANTNGWKSVDIPLSSFSPVVLSNIIQFKVDGNGDIFFDNIYFHN</sequence>
<organism evidence="1 2">
    <name type="scientific">Chryseobacterium indicum</name>
    <dbReference type="NCBI Taxonomy" id="2766954"/>
    <lineage>
        <taxon>Bacteria</taxon>
        <taxon>Pseudomonadati</taxon>
        <taxon>Bacteroidota</taxon>
        <taxon>Flavobacteriia</taxon>
        <taxon>Flavobacteriales</taxon>
        <taxon>Weeksellaceae</taxon>
        <taxon>Chryseobacterium group</taxon>
        <taxon>Chryseobacterium</taxon>
    </lineage>
</organism>
<dbReference type="RefSeq" id="WP_235132766.1">
    <property type="nucleotide sequence ID" value="NZ_JACSGT010000003.1"/>
</dbReference>
<dbReference type="SUPFAM" id="SSF49373">
    <property type="entry name" value="Invasin/intimin cell-adhesion fragments"/>
    <property type="match status" value="1"/>
</dbReference>
<name>A0ABS9CDK9_9FLAO</name>
<gene>
    <name evidence="1" type="ORF">H9Q08_19610</name>
</gene>
<dbReference type="Gene3D" id="2.60.40.1080">
    <property type="match status" value="1"/>
</dbReference>
<dbReference type="SUPFAM" id="SSF49785">
    <property type="entry name" value="Galactose-binding domain-like"/>
    <property type="match status" value="1"/>
</dbReference>
<dbReference type="GO" id="GO:0016787">
    <property type="term" value="F:hydrolase activity"/>
    <property type="evidence" value="ECO:0007669"/>
    <property type="project" value="UniProtKB-KW"/>
</dbReference>
<evidence type="ECO:0000313" key="2">
    <source>
        <dbReference type="Proteomes" id="UP001430374"/>
    </source>
</evidence>
<dbReference type="Proteomes" id="UP001430374">
    <property type="component" value="Unassembled WGS sequence"/>
</dbReference>
<evidence type="ECO:0000313" key="1">
    <source>
        <dbReference type="EMBL" id="MCF2221476.1"/>
    </source>
</evidence>
<dbReference type="InterPro" id="IPR008979">
    <property type="entry name" value="Galactose-bd-like_sf"/>
</dbReference>
<keyword evidence="2" id="KW-1185">Reference proteome</keyword>
<keyword evidence="1" id="KW-0378">Hydrolase</keyword>
<reference evidence="1" key="1">
    <citation type="submission" date="2021-08" db="EMBL/GenBank/DDBJ databases">
        <title>Complete genome sequence of Chryseobacterium sp strain PS-8.</title>
        <authorList>
            <person name="Das S.K."/>
        </authorList>
    </citation>
    <scope>NUCLEOTIDE SEQUENCE</scope>
    <source>
        <strain evidence="1">PS-8</strain>
    </source>
</reference>
<dbReference type="Gene3D" id="2.60.120.430">
    <property type="entry name" value="Galactose-binding lectin"/>
    <property type="match status" value="2"/>
</dbReference>
<accession>A0ABS9CDK9</accession>
<comment type="caution">
    <text evidence="1">The sequence shown here is derived from an EMBL/GenBank/DDBJ whole genome shotgun (WGS) entry which is preliminary data.</text>
</comment>
<protein>
    <submittedName>
        <fullName evidence="1">Glycosyl hydrolase family 16</fullName>
    </submittedName>
</protein>
<proteinExistence type="predicted"/>
<dbReference type="PROSITE" id="PS51257">
    <property type="entry name" value="PROKAR_LIPOPROTEIN"/>
    <property type="match status" value="1"/>
</dbReference>